<feature type="region of interest" description="Disordered" evidence="1">
    <location>
        <begin position="1"/>
        <end position="33"/>
    </location>
</feature>
<dbReference type="EMBL" id="SWJZ01000058">
    <property type="protein sequence ID" value="TKD17621.1"/>
    <property type="molecule type" value="Genomic_DNA"/>
</dbReference>
<dbReference type="Gene3D" id="3.50.50.60">
    <property type="entry name" value="FAD/NAD(P)-binding domain"/>
    <property type="match status" value="1"/>
</dbReference>
<dbReference type="Pfam" id="PF13450">
    <property type="entry name" value="NAD_binding_8"/>
    <property type="match status" value="1"/>
</dbReference>
<proteinExistence type="predicted"/>
<dbReference type="Pfam" id="PF01593">
    <property type="entry name" value="Amino_oxidase"/>
    <property type="match status" value="1"/>
</dbReference>
<accession>A0A4U1JQM8</accession>
<name>A0A4U1JQM8_RHOCA</name>
<protein>
    <submittedName>
        <fullName evidence="3">FAD-dependent oxidoreductase</fullName>
    </submittedName>
</protein>
<dbReference type="Proteomes" id="UP000310597">
    <property type="component" value="Unassembled WGS sequence"/>
</dbReference>
<reference evidence="3 4" key="1">
    <citation type="submission" date="2019-04" db="EMBL/GenBank/DDBJ databases">
        <title>Draft Whole-Genome sequence of the purple photosynthetic bacterium Rhodobacter capsulatus SP108 with an indigenous class A beta-lactamase.</title>
        <authorList>
            <person name="Robertson S."/>
            <person name="Meyer T.E."/>
            <person name="Kyndt J.A."/>
        </authorList>
    </citation>
    <scope>NUCLEOTIDE SEQUENCE [LARGE SCALE GENOMIC DNA]</scope>
    <source>
        <strain evidence="3 4">SP108</strain>
    </source>
</reference>
<evidence type="ECO:0000313" key="3">
    <source>
        <dbReference type="EMBL" id="TKD17621.1"/>
    </source>
</evidence>
<dbReference type="SUPFAM" id="SSF51905">
    <property type="entry name" value="FAD/NAD(P)-binding domain"/>
    <property type="match status" value="1"/>
</dbReference>
<dbReference type="InterPro" id="IPR036188">
    <property type="entry name" value="FAD/NAD-bd_sf"/>
</dbReference>
<dbReference type="GO" id="GO:0016491">
    <property type="term" value="F:oxidoreductase activity"/>
    <property type="evidence" value="ECO:0007669"/>
    <property type="project" value="InterPro"/>
</dbReference>
<evidence type="ECO:0000259" key="2">
    <source>
        <dbReference type="Pfam" id="PF01593"/>
    </source>
</evidence>
<feature type="domain" description="Amine oxidase" evidence="2">
    <location>
        <begin position="246"/>
        <end position="320"/>
    </location>
</feature>
<gene>
    <name evidence="3" type="ORF">FBT96_13630</name>
</gene>
<dbReference type="PANTHER" id="PTHR42923">
    <property type="entry name" value="PROTOPORPHYRINOGEN OXIDASE"/>
    <property type="match status" value="1"/>
</dbReference>
<evidence type="ECO:0000256" key="1">
    <source>
        <dbReference type="SAM" id="MobiDB-lite"/>
    </source>
</evidence>
<dbReference type="InterPro" id="IPR002937">
    <property type="entry name" value="Amino_oxidase"/>
</dbReference>
<dbReference type="AlphaFoldDB" id="A0A4U1JQM8"/>
<dbReference type="InterPro" id="IPR050464">
    <property type="entry name" value="Zeta_carotene_desat/Oxidored"/>
</dbReference>
<organism evidence="3 4">
    <name type="scientific">Rhodobacter capsulatus</name>
    <name type="common">Rhodopseudomonas capsulata</name>
    <dbReference type="NCBI Taxonomy" id="1061"/>
    <lineage>
        <taxon>Bacteria</taxon>
        <taxon>Pseudomonadati</taxon>
        <taxon>Pseudomonadota</taxon>
        <taxon>Alphaproteobacteria</taxon>
        <taxon>Rhodobacterales</taxon>
        <taxon>Rhodobacter group</taxon>
        <taxon>Rhodobacter</taxon>
    </lineage>
</organism>
<dbReference type="OrthoDB" id="7495318at2"/>
<sequence>MASGGPKSLDCPGPAGSDCGNRDGETGARAIGAGGRRMRDLQTDITPPRSAEVLVIGGGIGGLVAADVLARAGHRVLVIEAGDWLGGMHHSVEIGPYSFDLGAIFYEEEAALFALAPGLRDLCPQVQRVQCRIDPEGALCHYPIELRDLRRWPRARLAGAVAAMLAARLLVRPDGTLDRACVNRLGPVFYRGTGLRDYVARFNVSPPEAIDAEFFVDRMRFVHRQTAFAAMLRAGWNGLRHGAFRVKPREPLRVRPRAGYGVLFERIRARLEAAGVRFVLQAPVTRIERDAAGRMVVTTAAGAFTAGTVIGAAPLDMLHRAVFGTASGFESLSLLTLFVSAGRFAPGAGDLLFNFHGEGRWKRATFYSRIYPDPAIPREYFSVEVTLRPEERLTPEAVFAEFAAQCLRLGLGEDLRLEGAVTTPQAYPLYRPGQLARRAAVLERLAQAGVMPVGRQGRFEYLPTASGVARRVQEELTRAGLAHAGRDGQP</sequence>
<evidence type="ECO:0000313" key="4">
    <source>
        <dbReference type="Proteomes" id="UP000310597"/>
    </source>
</evidence>
<comment type="caution">
    <text evidence="3">The sequence shown here is derived from an EMBL/GenBank/DDBJ whole genome shotgun (WGS) entry which is preliminary data.</text>
</comment>